<reference evidence="9 10" key="1">
    <citation type="journal article" date="2023" name="G3 (Bethesda)">
        <title>A chromosome-length genome assembly and annotation of blackberry (Rubus argutus, cv. 'Hillquist').</title>
        <authorList>
            <person name="Bruna T."/>
            <person name="Aryal R."/>
            <person name="Dudchenko O."/>
            <person name="Sargent D.J."/>
            <person name="Mead D."/>
            <person name="Buti M."/>
            <person name="Cavallini A."/>
            <person name="Hytonen T."/>
            <person name="Andres J."/>
            <person name="Pham M."/>
            <person name="Weisz D."/>
            <person name="Mascagni F."/>
            <person name="Usai G."/>
            <person name="Natali L."/>
            <person name="Bassil N."/>
            <person name="Fernandez G.E."/>
            <person name="Lomsadze A."/>
            <person name="Armour M."/>
            <person name="Olukolu B."/>
            <person name="Poorten T."/>
            <person name="Britton C."/>
            <person name="Davik J."/>
            <person name="Ashrafi H."/>
            <person name="Aiden E.L."/>
            <person name="Borodovsky M."/>
            <person name="Worthington M."/>
        </authorList>
    </citation>
    <scope>NUCLEOTIDE SEQUENCE [LARGE SCALE GENOMIC DNA]</scope>
    <source>
        <strain evidence="9">PI 553951</strain>
    </source>
</reference>
<dbReference type="PROSITE" id="PS00086">
    <property type="entry name" value="CYTOCHROME_P450"/>
    <property type="match status" value="1"/>
</dbReference>
<dbReference type="InterPro" id="IPR036396">
    <property type="entry name" value="Cyt_P450_sf"/>
</dbReference>
<dbReference type="Gene3D" id="1.10.630.10">
    <property type="entry name" value="Cytochrome P450"/>
    <property type="match status" value="1"/>
</dbReference>
<comment type="caution">
    <text evidence="9">The sequence shown here is derived from an EMBL/GenBank/DDBJ whole genome shotgun (WGS) entry which is preliminary data.</text>
</comment>
<gene>
    <name evidence="9" type="ORF">M0R45_013846</name>
</gene>
<dbReference type="GO" id="GO:0004497">
    <property type="term" value="F:monooxygenase activity"/>
    <property type="evidence" value="ECO:0007669"/>
    <property type="project" value="UniProtKB-KW"/>
</dbReference>
<evidence type="ECO:0000256" key="1">
    <source>
        <dbReference type="ARBA" id="ARBA00004167"/>
    </source>
</evidence>
<dbReference type="EMBL" id="JBEDUW010000003">
    <property type="protein sequence ID" value="KAK9937028.1"/>
    <property type="molecule type" value="Genomic_DNA"/>
</dbReference>
<dbReference type="PANTHER" id="PTHR24286:SF88">
    <property type="entry name" value="BETA-AMYRIN 28-OXIDASE-LIKE"/>
    <property type="match status" value="1"/>
</dbReference>
<accession>A0AAW1XJP9</accession>
<evidence type="ECO:0000256" key="8">
    <source>
        <dbReference type="RuleBase" id="RU000461"/>
    </source>
</evidence>
<dbReference type="GO" id="GO:0016020">
    <property type="term" value="C:membrane"/>
    <property type="evidence" value="ECO:0007669"/>
    <property type="project" value="UniProtKB-SubCell"/>
</dbReference>
<dbReference type="PANTHER" id="PTHR24286">
    <property type="entry name" value="CYTOCHROME P450 26"/>
    <property type="match status" value="1"/>
</dbReference>
<dbReference type="InterPro" id="IPR002401">
    <property type="entry name" value="Cyt_P450_E_grp-I"/>
</dbReference>
<feature type="binding site" description="axial binding residue" evidence="7">
    <location>
        <position position="188"/>
    </location>
    <ligand>
        <name>heme</name>
        <dbReference type="ChEBI" id="CHEBI:30413"/>
    </ligand>
    <ligandPart>
        <name>Fe</name>
        <dbReference type="ChEBI" id="CHEBI:18248"/>
    </ligandPart>
</feature>
<sequence>MDCDEDGLNSDGTKAEEPKYGISLHKRHKYPETGSKGHKATGSKRQKFAVSAPAGECLICLSEDKHFIMLCPYLDRVPENAVVGSGCDVVCRQCGYTMKQPGKWICCKREGRAVLKQCEFCMTSGEHWSVECPSDEGVKLARTLLTHHNKHEPRVRPNPETFDPSRYDDISVFPPFTFVPFGGGSRMCPGKEYARLAILTFVHNVVKRFKWEVVFPKEKITGDMMPTPEKGLPVRLTRH</sequence>
<comment type="cofactor">
    <cofactor evidence="7">
        <name>heme</name>
        <dbReference type="ChEBI" id="CHEBI:30413"/>
    </cofactor>
</comment>
<dbReference type="GO" id="GO:0016125">
    <property type="term" value="P:sterol metabolic process"/>
    <property type="evidence" value="ECO:0007669"/>
    <property type="project" value="TreeGrafter"/>
</dbReference>
<keyword evidence="4 7" id="KW-0479">Metal-binding</keyword>
<keyword evidence="8" id="KW-0503">Monooxygenase</keyword>
<protein>
    <recommendedName>
        <fullName evidence="11">Cytochrome P450</fullName>
    </recommendedName>
</protein>
<comment type="subcellular location">
    <subcellularLocation>
        <location evidence="1">Membrane</location>
        <topology evidence="1">Single-pass membrane protein</topology>
    </subcellularLocation>
</comment>
<dbReference type="SUPFAM" id="SSF48264">
    <property type="entry name" value="Cytochrome P450"/>
    <property type="match status" value="1"/>
</dbReference>
<organism evidence="9 10">
    <name type="scientific">Rubus argutus</name>
    <name type="common">Southern blackberry</name>
    <dbReference type="NCBI Taxonomy" id="59490"/>
    <lineage>
        <taxon>Eukaryota</taxon>
        <taxon>Viridiplantae</taxon>
        <taxon>Streptophyta</taxon>
        <taxon>Embryophyta</taxon>
        <taxon>Tracheophyta</taxon>
        <taxon>Spermatophyta</taxon>
        <taxon>Magnoliopsida</taxon>
        <taxon>eudicotyledons</taxon>
        <taxon>Gunneridae</taxon>
        <taxon>Pentapetalae</taxon>
        <taxon>rosids</taxon>
        <taxon>fabids</taxon>
        <taxon>Rosales</taxon>
        <taxon>Rosaceae</taxon>
        <taxon>Rosoideae</taxon>
        <taxon>Rosoideae incertae sedis</taxon>
        <taxon>Rubus</taxon>
    </lineage>
</organism>
<dbReference type="PRINTS" id="PR00463">
    <property type="entry name" value="EP450I"/>
</dbReference>
<keyword evidence="5" id="KW-1133">Transmembrane helix</keyword>
<keyword evidence="8" id="KW-0560">Oxidoreductase</keyword>
<name>A0AAW1XJP9_RUBAR</name>
<dbReference type="Pfam" id="PF00067">
    <property type="entry name" value="p450"/>
    <property type="match status" value="1"/>
</dbReference>
<dbReference type="AlphaFoldDB" id="A0AAW1XJP9"/>
<evidence type="ECO:0000256" key="5">
    <source>
        <dbReference type="ARBA" id="ARBA00022989"/>
    </source>
</evidence>
<keyword evidence="7 8" id="KW-0349">Heme</keyword>
<evidence type="ECO:0000313" key="10">
    <source>
        <dbReference type="Proteomes" id="UP001457282"/>
    </source>
</evidence>
<keyword evidence="10" id="KW-1185">Reference proteome</keyword>
<keyword evidence="3" id="KW-0812">Transmembrane</keyword>
<evidence type="ECO:0000256" key="2">
    <source>
        <dbReference type="ARBA" id="ARBA00010617"/>
    </source>
</evidence>
<comment type="similarity">
    <text evidence="2 8">Belongs to the cytochrome P450 family.</text>
</comment>
<keyword evidence="6 7" id="KW-0408">Iron</keyword>
<proteinExistence type="inferred from homology"/>
<dbReference type="GO" id="GO:0005506">
    <property type="term" value="F:iron ion binding"/>
    <property type="evidence" value="ECO:0007669"/>
    <property type="project" value="InterPro"/>
</dbReference>
<evidence type="ECO:0008006" key="11">
    <source>
        <dbReference type="Google" id="ProtNLM"/>
    </source>
</evidence>
<evidence type="ECO:0000256" key="4">
    <source>
        <dbReference type="ARBA" id="ARBA00022723"/>
    </source>
</evidence>
<evidence type="ECO:0000256" key="3">
    <source>
        <dbReference type="ARBA" id="ARBA00022692"/>
    </source>
</evidence>
<keyword evidence="5" id="KW-0472">Membrane</keyword>
<dbReference type="InterPro" id="IPR001128">
    <property type="entry name" value="Cyt_P450"/>
</dbReference>
<evidence type="ECO:0000256" key="7">
    <source>
        <dbReference type="PIRSR" id="PIRSR602401-1"/>
    </source>
</evidence>
<dbReference type="InterPro" id="IPR017972">
    <property type="entry name" value="Cyt_P450_CS"/>
</dbReference>
<dbReference type="Proteomes" id="UP001457282">
    <property type="component" value="Unassembled WGS sequence"/>
</dbReference>
<evidence type="ECO:0000313" key="9">
    <source>
        <dbReference type="EMBL" id="KAK9937028.1"/>
    </source>
</evidence>
<evidence type="ECO:0000256" key="6">
    <source>
        <dbReference type="ARBA" id="ARBA00023004"/>
    </source>
</evidence>
<dbReference type="GO" id="GO:0020037">
    <property type="term" value="F:heme binding"/>
    <property type="evidence" value="ECO:0007669"/>
    <property type="project" value="InterPro"/>
</dbReference>
<dbReference type="GO" id="GO:0016705">
    <property type="term" value="F:oxidoreductase activity, acting on paired donors, with incorporation or reduction of molecular oxygen"/>
    <property type="evidence" value="ECO:0007669"/>
    <property type="project" value="InterPro"/>
</dbReference>